<proteinExistence type="inferred from homology"/>
<feature type="compositionally biased region" description="Basic residues" evidence="4">
    <location>
        <begin position="11"/>
        <end position="20"/>
    </location>
</feature>
<dbReference type="InterPro" id="IPR017868">
    <property type="entry name" value="Filamin/ABP280_repeat-like"/>
</dbReference>
<dbReference type="OrthoDB" id="5334309at2759"/>
<feature type="repeat" description="Filamin" evidence="3">
    <location>
        <begin position="152"/>
        <end position="224"/>
    </location>
</feature>
<feature type="region of interest" description="Disordered" evidence="4">
    <location>
        <begin position="1"/>
        <end position="78"/>
    </location>
</feature>
<dbReference type="FunFam" id="2.60.40.10:FF:000140">
    <property type="entry name" value="FiLamiN (Actin binding protein) homolog"/>
    <property type="match status" value="1"/>
</dbReference>
<dbReference type="FunFam" id="2.60.40.10:FF:000092">
    <property type="entry name" value="Filamin-B isoform B"/>
    <property type="match status" value="1"/>
</dbReference>
<feature type="repeat" description="Filamin" evidence="3">
    <location>
        <begin position="785"/>
        <end position="876"/>
    </location>
</feature>
<dbReference type="InterPro" id="IPR001298">
    <property type="entry name" value="Filamin/ABP280_rpt"/>
</dbReference>
<keyword evidence="2" id="KW-0677">Repeat</keyword>
<dbReference type="GO" id="GO:0030036">
    <property type="term" value="P:actin cytoskeleton organization"/>
    <property type="evidence" value="ECO:0007669"/>
    <property type="project" value="InterPro"/>
</dbReference>
<organism evidence="5 6">
    <name type="scientific">Stichopus japonicus</name>
    <name type="common">Sea cucumber</name>
    <dbReference type="NCBI Taxonomy" id="307972"/>
    <lineage>
        <taxon>Eukaryota</taxon>
        <taxon>Metazoa</taxon>
        <taxon>Echinodermata</taxon>
        <taxon>Eleutherozoa</taxon>
        <taxon>Echinozoa</taxon>
        <taxon>Holothuroidea</taxon>
        <taxon>Aspidochirotacea</taxon>
        <taxon>Aspidochirotida</taxon>
        <taxon>Stichopodidae</taxon>
        <taxon>Apostichopus</taxon>
    </lineage>
</organism>
<evidence type="ECO:0000313" key="5">
    <source>
        <dbReference type="EMBL" id="PIK34036.1"/>
    </source>
</evidence>
<dbReference type="InterPro" id="IPR013783">
    <property type="entry name" value="Ig-like_fold"/>
</dbReference>
<reference evidence="5 6" key="1">
    <citation type="journal article" date="2017" name="PLoS Biol.">
        <title>The sea cucumber genome provides insights into morphological evolution and visceral regeneration.</title>
        <authorList>
            <person name="Zhang X."/>
            <person name="Sun L."/>
            <person name="Yuan J."/>
            <person name="Sun Y."/>
            <person name="Gao Y."/>
            <person name="Zhang L."/>
            <person name="Li S."/>
            <person name="Dai H."/>
            <person name="Hamel J.F."/>
            <person name="Liu C."/>
            <person name="Yu Y."/>
            <person name="Liu S."/>
            <person name="Lin W."/>
            <person name="Guo K."/>
            <person name="Jin S."/>
            <person name="Xu P."/>
            <person name="Storey K.B."/>
            <person name="Huan P."/>
            <person name="Zhang T."/>
            <person name="Zhou Y."/>
            <person name="Zhang J."/>
            <person name="Lin C."/>
            <person name="Li X."/>
            <person name="Xing L."/>
            <person name="Huo D."/>
            <person name="Sun M."/>
            <person name="Wang L."/>
            <person name="Mercier A."/>
            <person name="Li F."/>
            <person name="Yang H."/>
            <person name="Xiang J."/>
        </authorList>
    </citation>
    <scope>NUCLEOTIDE SEQUENCE [LARGE SCALE GENOMIC DNA]</scope>
    <source>
        <strain evidence="5">Shaxun</strain>
        <tissue evidence="5">Muscle</tissue>
    </source>
</reference>
<dbReference type="Proteomes" id="UP000230750">
    <property type="component" value="Unassembled WGS sequence"/>
</dbReference>
<sequence length="979" mass="105665">MKSPYAGAASARKKPKRRRLPPPAPPRLKVPTVSLRRPLRRLSQWRRRPSSRSIPRMLDPVASPSSRRTGGTDVQVRDNGDGTFDIIWTCPAPGDYEVDLRFGGQSLTGGPITVHARPGPPEDLIDAEQIIPQESSPNLFASAPTAEDQECRPLDLCIPVLGAGTGQITGEVKTPSGRIDTPHIIENKDGTITVKYAPTETGLHELSIKYNDKDVPGSPFQFHVELQERPSDSLWPSLTHGINGEPCEFTINTKEAGAGGLSLAIEGPSKAEIKCVDNKDGTCTVTYYPTKPGTYEITVKFADKDIGGSPFKANIIDQPGSTMNVGQASDVPLKIDEPNLNVLRASIKSHRARRNHALSRDCQMETSVSPLPPEVGEHLVTVTKNGRHIPTVHSRSWSVRKRSAMHQRLKSWPRHQGAHVDKEAEFTVDTREAGYGGLGVSIGGPGTAEINCEDNGDGTCRVTYKPTAPGIYDLHVKYADQEIPGSPFRVQVLGEGGEPMIQESKVQPVQEVPIAQKGSQCDLGLKIPGSDPLDMTAQVTNPAGRTEDAEIIDKDDHRYVVRFVPTQDGVHTVSVKNKGIHVPGSPFQFTVGPLGEGGAHKVHAGGPGLVRGEVNQPAEFTVWTREAGPGKLGIAVSGPSKAEIKFQDNKDGSYQVIYYPTVPGEYQVDIKFNDQPIPDSPFRPFVTPHLGEARRLSVSSMHDHGLKAGQPASFVVQLNGAKGDLKAHATSPSGKEEVCAVTEVDEGNYAVRFLPQENGIHLIEVTFKGQPIPGSPFKVRVGAPEEIGDPGLVHAYGEGLEKGTTTKPAEFVINTCGAGSALLIVQIDGPMKVKLDVQEVAEGYKCTYYPTLPGEYLISIKYGGQTISEEAHSLRTLKVTIALSERTPKAPASRGTESANVVVETVCKTTTTTMTSQMPVFESDASKVHTSGNGLKKAFLNKRSQFQVNASEAGNNMLIVGILAPRYRATNYREACRSP</sequence>
<protein>
    <submittedName>
        <fullName evidence="5">Putative filamin-B</fullName>
    </submittedName>
</protein>
<feature type="repeat" description="Filamin" evidence="3">
    <location>
        <begin position="236"/>
        <end position="315"/>
    </location>
</feature>
<feature type="compositionally biased region" description="Basic residues" evidence="4">
    <location>
        <begin position="37"/>
        <end position="50"/>
    </location>
</feature>
<dbReference type="Pfam" id="PF00630">
    <property type="entry name" value="Filamin"/>
    <property type="match status" value="8"/>
</dbReference>
<dbReference type="STRING" id="307972.A0A2G8JE62"/>
<feature type="repeat" description="Filamin" evidence="3">
    <location>
        <begin position="920"/>
        <end position="965"/>
    </location>
</feature>
<evidence type="ECO:0000256" key="4">
    <source>
        <dbReference type="SAM" id="MobiDB-lite"/>
    </source>
</evidence>
<feature type="repeat" description="Filamin" evidence="3">
    <location>
        <begin position="688"/>
        <end position="781"/>
    </location>
</feature>
<dbReference type="InterPro" id="IPR014756">
    <property type="entry name" value="Ig_E-set"/>
</dbReference>
<dbReference type="Gene3D" id="2.60.40.10">
    <property type="entry name" value="Immunoglobulins"/>
    <property type="match status" value="10"/>
</dbReference>
<feature type="repeat" description="Filamin" evidence="3">
    <location>
        <begin position="594"/>
        <end position="686"/>
    </location>
</feature>
<keyword evidence="6" id="KW-1185">Reference proteome</keyword>
<dbReference type="SUPFAM" id="SSF81296">
    <property type="entry name" value="E set domains"/>
    <property type="match status" value="8"/>
</dbReference>
<dbReference type="AlphaFoldDB" id="A0A2G8JE62"/>
<comment type="caution">
    <text evidence="5">The sequence shown here is derived from an EMBL/GenBank/DDBJ whole genome shotgun (WGS) entry which is preliminary data.</text>
</comment>
<dbReference type="PANTHER" id="PTHR38537:SF8">
    <property type="entry name" value="FILAMIN-A"/>
    <property type="match status" value="1"/>
</dbReference>
<dbReference type="PANTHER" id="PTHR38537">
    <property type="entry name" value="JITTERBUG, ISOFORM N"/>
    <property type="match status" value="1"/>
</dbReference>
<dbReference type="EMBL" id="MRZV01002310">
    <property type="protein sequence ID" value="PIK34036.1"/>
    <property type="molecule type" value="Genomic_DNA"/>
</dbReference>
<gene>
    <name evidence="5" type="ORF">BSL78_29146</name>
</gene>
<feature type="repeat" description="Filamin" evidence="3">
    <location>
        <begin position="413"/>
        <end position="492"/>
    </location>
</feature>
<dbReference type="FunFam" id="2.60.40.10:FF:000007">
    <property type="entry name" value="Filamin-B isoform C"/>
    <property type="match status" value="1"/>
</dbReference>
<evidence type="ECO:0000256" key="2">
    <source>
        <dbReference type="ARBA" id="ARBA00022737"/>
    </source>
</evidence>
<accession>A0A2G8JE62</accession>
<evidence type="ECO:0000256" key="3">
    <source>
        <dbReference type="PROSITE-ProRule" id="PRU00087"/>
    </source>
</evidence>
<feature type="repeat" description="Filamin" evidence="3">
    <location>
        <begin position="489"/>
        <end position="591"/>
    </location>
</feature>
<evidence type="ECO:0000313" key="6">
    <source>
        <dbReference type="Proteomes" id="UP000230750"/>
    </source>
</evidence>
<comment type="similarity">
    <text evidence="1">Belongs to the filamin family.</text>
</comment>
<feature type="repeat" description="Filamin" evidence="3">
    <location>
        <begin position="61"/>
        <end position="116"/>
    </location>
</feature>
<name>A0A2G8JE62_STIJA</name>
<dbReference type="GO" id="GO:0051015">
    <property type="term" value="F:actin filament binding"/>
    <property type="evidence" value="ECO:0007669"/>
    <property type="project" value="InterPro"/>
</dbReference>
<dbReference type="InterPro" id="IPR044801">
    <property type="entry name" value="Filamin"/>
</dbReference>
<dbReference type="PROSITE" id="PS50194">
    <property type="entry name" value="FILAMIN_REPEAT"/>
    <property type="match status" value="9"/>
</dbReference>
<evidence type="ECO:0000256" key="1">
    <source>
        <dbReference type="ARBA" id="ARBA00009238"/>
    </source>
</evidence>
<dbReference type="SMART" id="SM00557">
    <property type="entry name" value="IG_FLMN"/>
    <property type="match status" value="8"/>
</dbReference>